<reference evidence="6 7" key="1">
    <citation type="submission" date="2019-06" db="EMBL/GenBank/DDBJ databases">
        <title>Quisquiliibacterium sp. nov., isolated from a maize field.</title>
        <authorList>
            <person name="Lin S.-Y."/>
            <person name="Tsai C.-F."/>
            <person name="Young C.-C."/>
        </authorList>
    </citation>
    <scope>NUCLEOTIDE SEQUENCE [LARGE SCALE GENOMIC DNA]</scope>
    <source>
        <strain evidence="6 7">CC-CFT501</strain>
    </source>
</reference>
<dbReference type="InterPro" id="IPR050641">
    <property type="entry name" value="RIFMO-like"/>
</dbReference>
<comment type="caution">
    <text evidence="6">The sequence shown here is derived from an EMBL/GenBank/DDBJ whole genome shotgun (WGS) entry which is preliminary data.</text>
</comment>
<dbReference type="Pfam" id="PF01494">
    <property type="entry name" value="FAD_binding_3"/>
    <property type="match status" value="1"/>
</dbReference>
<evidence type="ECO:0000256" key="3">
    <source>
        <dbReference type="ARBA" id="ARBA00022827"/>
    </source>
</evidence>
<feature type="region of interest" description="Disordered" evidence="4">
    <location>
        <begin position="437"/>
        <end position="465"/>
    </location>
</feature>
<sequence length="593" mass="64631">MQIHVPERLGAFEYRRQPVTLPSLEGGREARRHRVVIAGGGPVGLAVALGLACFGVPSVVLEADETVCVGSRAICLSRRSLEILDALGVLEAFVDKGLAWTGGRSFWRDAEVLRFLMPHDADQRLAPMTNIEQYYIEQFLLDGLARHPDLVEVRWGTRVASVKAPQSADSGEPGEACVELRVDAAGRPYAMQADWLVACDGARSVVREQLGLRMAGTRYEGRYVIADIEADLGLPTERLAWFDPPANPGRTVLMHRQPDGLWRIDYQLRADEDPDEAVRPENVLPVIRSQLEMLGYRGEWKPIWTSMYRANAVSLDRYRQGRVLFAGDAAHLVPIFGVRGLNSGFEDAWNLVWKLARAADGGGTASRAAGVAPSRTDVDSLLDSYSFERRHAWRQNIAQATKSTEFMAPPSRGFELMRDAVLSLAARHPALRSLINPRQSSSIPYPDSPLNTPGRPGDFEARAGGPGEALVECPLRDVDGTVVHLTRLLARGFTGLLYRAGDEQGPEACHALSELAARAPGLALVAIEAPRAAGAPPRSLRQVVDADGRFAELYGARPGSFWLVRPDGHVCARWRALDADAVAAALSRAGAQA</sequence>
<keyword evidence="2" id="KW-0285">Flavoprotein</keyword>
<accession>A0A5C8NYN0</accession>
<name>A0A5C8NYN0_9BURK</name>
<dbReference type="GO" id="GO:0016709">
    <property type="term" value="F:oxidoreductase activity, acting on paired donors, with incorporation or reduction of molecular oxygen, NAD(P)H as one donor, and incorporation of one atom of oxygen"/>
    <property type="evidence" value="ECO:0007669"/>
    <property type="project" value="UniProtKB-ARBA"/>
</dbReference>
<protein>
    <submittedName>
        <fullName evidence="6">FAD-dependent oxidoreductase</fullName>
    </submittedName>
</protein>
<gene>
    <name evidence="6" type="ORF">FHP08_09170</name>
</gene>
<dbReference type="PANTHER" id="PTHR43004:SF19">
    <property type="entry name" value="BINDING MONOOXYGENASE, PUTATIVE (JCVI)-RELATED"/>
    <property type="match status" value="1"/>
</dbReference>
<feature type="domain" description="FAD-binding" evidence="5">
    <location>
        <begin position="34"/>
        <end position="394"/>
    </location>
</feature>
<dbReference type="Gene3D" id="3.50.50.60">
    <property type="entry name" value="FAD/NAD(P)-binding domain"/>
    <property type="match status" value="1"/>
</dbReference>
<evidence type="ECO:0000313" key="7">
    <source>
        <dbReference type="Proteomes" id="UP000321548"/>
    </source>
</evidence>
<proteinExistence type="predicted"/>
<dbReference type="Gene3D" id="3.40.30.120">
    <property type="match status" value="1"/>
</dbReference>
<dbReference type="OrthoDB" id="3443359at2"/>
<organism evidence="6 7">
    <name type="scientific">Zeimonas arvi</name>
    <dbReference type="NCBI Taxonomy" id="2498847"/>
    <lineage>
        <taxon>Bacteria</taxon>
        <taxon>Pseudomonadati</taxon>
        <taxon>Pseudomonadota</taxon>
        <taxon>Betaproteobacteria</taxon>
        <taxon>Burkholderiales</taxon>
        <taxon>Burkholderiaceae</taxon>
        <taxon>Zeimonas</taxon>
    </lineage>
</organism>
<comment type="cofactor">
    <cofactor evidence="1">
        <name>FAD</name>
        <dbReference type="ChEBI" id="CHEBI:57692"/>
    </cofactor>
</comment>
<dbReference type="PRINTS" id="PR00420">
    <property type="entry name" value="RNGMNOXGNASE"/>
</dbReference>
<evidence type="ECO:0000256" key="1">
    <source>
        <dbReference type="ARBA" id="ARBA00001974"/>
    </source>
</evidence>
<evidence type="ECO:0000256" key="2">
    <source>
        <dbReference type="ARBA" id="ARBA00022630"/>
    </source>
</evidence>
<keyword evidence="3" id="KW-0274">FAD</keyword>
<dbReference type="GO" id="GO:0071949">
    <property type="term" value="F:FAD binding"/>
    <property type="evidence" value="ECO:0007669"/>
    <property type="project" value="InterPro"/>
</dbReference>
<dbReference type="NCBIfam" id="NF006002">
    <property type="entry name" value="PRK08132.1"/>
    <property type="match status" value="1"/>
</dbReference>
<dbReference type="AlphaFoldDB" id="A0A5C8NYN0"/>
<dbReference type="InterPro" id="IPR002938">
    <property type="entry name" value="FAD-bd"/>
</dbReference>
<evidence type="ECO:0000256" key="4">
    <source>
        <dbReference type="SAM" id="MobiDB-lite"/>
    </source>
</evidence>
<dbReference type="Proteomes" id="UP000321548">
    <property type="component" value="Unassembled WGS sequence"/>
</dbReference>
<dbReference type="EMBL" id="VDUY01000003">
    <property type="protein sequence ID" value="TXL66230.1"/>
    <property type="molecule type" value="Genomic_DNA"/>
</dbReference>
<keyword evidence="7" id="KW-1185">Reference proteome</keyword>
<evidence type="ECO:0000259" key="5">
    <source>
        <dbReference type="Pfam" id="PF01494"/>
    </source>
</evidence>
<dbReference type="InterPro" id="IPR036188">
    <property type="entry name" value="FAD/NAD-bd_sf"/>
</dbReference>
<dbReference type="PANTHER" id="PTHR43004">
    <property type="entry name" value="TRK SYSTEM POTASSIUM UPTAKE PROTEIN"/>
    <property type="match status" value="1"/>
</dbReference>
<dbReference type="RefSeq" id="WP_147704141.1">
    <property type="nucleotide sequence ID" value="NZ_VDUY01000003.1"/>
</dbReference>
<dbReference type="SUPFAM" id="SSF51905">
    <property type="entry name" value="FAD/NAD(P)-binding domain"/>
    <property type="match status" value="1"/>
</dbReference>
<dbReference type="Gene3D" id="3.30.70.2450">
    <property type="match status" value="1"/>
</dbReference>
<evidence type="ECO:0000313" key="6">
    <source>
        <dbReference type="EMBL" id="TXL66230.1"/>
    </source>
</evidence>